<sequence>MRYKIGYKEEKRNQLLKITGQVAKKAGFQNTGIDDFMKAAGVTSGAFYSHFSSKHELFKALIHNELEQSIQMWQTNPFDDPEQWIDFELERYLSLSHVEKSEYGCLLPALATEVARSDEEIKQHYQAELLRGHQIFVKYLGSEKQAWAVMCQLVGAILMARSVLDENIKLIIIESSKNMIKNYLSY</sequence>
<evidence type="ECO:0000313" key="7">
    <source>
        <dbReference type="Proteomes" id="UP000245974"/>
    </source>
</evidence>
<dbReference type="Pfam" id="PF00440">
    <property type="entry name" value="TetR_N"/>
    <property type="match status" value="1"/>
</dbReference>
<gene>
    <name evidence="6" type="ORF">KPC_1007</name>
</gene>
<proteinExistence type="predicted"/>
<evidence type="ECO:0000256" key="3">
    <source>
        <dbReference type="ARBA" id="ARBA00023163"/>
    </source>
</evidence>
<dbReference type="Gene3D" id="1.10.357.10">
    <property type="entry name" value="Tetracycline Repressor, domain 2"/>
    <property type="match status" value="1"/>
</dbReference>
<evidence type="ECO:0000256" key="2">
    <source>
        <dbReference type="ARBA" id="ARBA00023125"/>
    </source>
</evidence>
<dbReference type="OrthoDB" id="9798857at2"/>
<keyword evidence="7" id="KW-1185">Reference proteome</keyword>
<keyword evidence="3" id="KW-0804">Transcription</keyword>
<keyword evidence="2 4" id="KW-0238">DNA-binding</keyword>
<keyword evidence="1" id="KW-0805">Transcription regulation</keyword>
<evidence type="ECO:0000313" key="6">
    <source>
        <dbReference type="EMBL" id="SPL69829.1"/>
    </source>
</evidence>
<dbReference type="PROSITE" id="PS50977">
    <property type="entry name" value="HTH_TETR_2"/>
    <property type="match status" value="1"/>
</dbReference>
<dbReference type="SUPFAM" id="SSF48498">
    <property type="entry name" value="Tetracyclin repressor-like, C-terminal domain"/>
    <property type="match status" value="1"/>
</dbReference>
<reference evidence="7" key="1">
    <citation type="submission" date="2018-03" db="EMBL/GenBank/DDBJ databases">
        <authorList>
            <person name="Blom J."/>
        </authorList>
    </citation>
    <scope>NUCLEOTIDE SEQUENCE [LARGE SCALE GENOMIC DNA]</scope>
    <source>
        <strain evidence="7">KPC-SM-21</strain>
    </source>
</reference>
<dbReference type="PANTHER" id="PTHR47506">
    <property type="entry name" value="TRANSCRIPTIONAL REGULATORY PROTEIN"/>
    <property type="match status" value="1"/>
</dbReference>
<dbReference type="AlphaFoldDB" id="A0A2U3MX03"/>
<name>A0A2U3MX03_9GAMM</name>
<evidence type="ECO:0000256" key="1">
    <source>
        <dbReference type="ARBA" id="ARBA00023015"/>
    </source>
</evidence>
<organism evidence="6 7">
    <name type="scientific">Acinetobacter stercoris</name>
    <dbReference type="NCBI Taxonomy" id="2126983"/>
    <lineage>
        <taxon>Bacteria</taxon>
        <taxon>Pseudomonadati</taxon>
        <taxon>Pseudomonadota</taxon>
        <taxon>Gammaproteobacteria</taxon>
        <taxon>Moraxellales</taxon>
        <taxon>Moraxellaceae</taxon>
        <taxon>Acinetobacter</taxon>
    </lineage>
</organism>
<dbReference type="PRINTS" id="PR00455">
    <property type="entry name" value="HTHTETR"/>
</dbReference>
<dbReference type="Gene3D" id="1.10.10.60">
    <property type="entry name" value="Homeodomain-like"/>
    <property type="match status" value="1"/>
</dbReference>
<dbReference type="RefSeq" id="WP_121973346.1">
    <property type="nucleotide sequence ID" value="NZ_OOGT01000030.1"/>
</dbReference>
<feature type="domain" description="HTH tetR-type" evidence="5">
    <location>
        <begin position="9"/>
        <end position="69"/>
    </location>
</feature>
<dbReference type="InterPro" id="IPR009057">
    <property type="entry name" value="Homeodomain-like_sf"/>
</dbReference>
<dbReference type="InterPro" id="IPR036271">
    <property type="entry name" value="Tet_transcr_reg_TetR-rel_C_sf"/>
</dbReference>
<dbReference type="PANTHER" id="PTHR47506:SF7">
    <property type="entry name" value="TRANSCRIPTIONAL REGULATORY PROTEIN"/>
    <property type="match status" value="1"/>
</dbReference>
<dbReference type="InParanoid" id="A0A2U3MX03"/>
<dbReference type="GO" id="GO:0003677">
    <property type="term" value="F:DNA binding"/>
    <property type="evidence" value="ECO:0007669"/>
    <property type="project" value="UniProtKB-UniRule"/>
</dbReference>
<dbReference type="Proteomes" id="UP000245974">
    <property type="component" value="Unassembled WGS sequence"/>
</dbReference>
<dbReference type="EMBL" id="OOGT01000030">
    <property type="protein sequence ID" value="SPL69829.1"/>
    <property type="molecule type" value="Genomic_DNA"/>
</dbReference>
<dbReference type="SUPFAM" id="SSF46689">
    <property type="entry name" value="Homeodomain-like"/>
    <property type="match status" value="1"/>
</dbReference>
<evidence type="ECO:0000259" key="5">
    <source>
        <dbReference type="PROSITE" id="PS50977"/>
    </source>
</evidence>
<feature type="DNA-binding region" description="H-T-H motif" evidence="4">
    <location>
        <begin position="32"/>
        <end position="51"/>
    </location>
</feature>
<accession>A0A2U3MX03</accession>
<protein>
    <submittedName>
        <fullName evidence="6">DNA-binding transcriptional repressor AcrR</fullName>
    </submittedName>
</protein>
<dbReference type="InterPro" id="IPR001647">
    <property type="entry name" value="HTH_TetR"/>
</dbReference>
<evidence type="ECO:0000256" key="4">
    <source>
        <dbReference type="PROSITE-ProRule" id="PRU00335"/>
    </source>
</evidence>